<proteinExistence type="predicted"/>
<organism evidence="4 5">
    <name type="scientific">Scleroderma citrinum Foug A</name>
    <dbReference type="NCBI Taxonomy" id="1036808"/>
    <lineage>
        <taxon>Eukaryota</taxon>
        <taxon>Fungi</taxon>
        <taxon>Dikarya</taxon>
        <taxon>Basidiomycota</taxon>
        <taxon>Agaricomycotina</taxon>
        <taxon>Agaricomycetes</taxon>
        <taxon>Agaricomycetidae</taxon>
        <taxon>Boletales</taxon>
        <taxon>Sclerodermatineae</taxon>
        <taxon>Sclerodermataceae</taxon>
        <taxon>Scleroderma</taxon>
    </lineage>
</organism>
<name>A0A0C3DE34_9AGAM</name>
<feature type="region of interest" description="Disordered" evidence="1">
    <location>
        <begin position="191"/>
        <end position="225"/>
    </location>
</feature>
<feature type="compositionally biased region" description="Basic and acidic residues" evidence="1">
    <location>
        <begin position="209"/>
        <end position="218"/>
    </location>
</feature>
<keyword evidence="2" id="KW-0472">Membrane</keyword>
<dbReference type="InParanoid" id="A0A0C3DE34"/>
<keyword evidence="2" id="KW-0812">Transmembrane</keyword>
<reference evidence="5" key="2">
    <citation type="submission" date="2015-01" db="EMBL/GenBank/DDBJ databases">
        <title>Evolutionary Origins and Diversification of the Mycorrhizal Mutualists.</title>
        <authorList>
            <consortium name="DOE Joint Genome Institute"/>
            <consortium name="Mycorrhizal Genomics Consortium"/>
            <person name="Kohler A."/>
            <person name="Kuo A."/>
            <person name="Nagy L.G."/>
            <person name="Floudas D."/>
            <person name="Copeland A."/>
            <person name="Barry K.W."/>
            <person name="Cichocki N."/>
            <person name="Veneault-Fourrey C."/>
            <person name="LaButti K."/>
            <person name="Lindquist E.A."/>
            <person name="Lipzen A."/>
            <person name="Lundell T."/>
            <person name="Morin E."/>
            <person name="Murat C."/>
            <person name="Riley R."/>
            <person name="Ohm R."/>
            <person name="Sun H."/>
            <person name="Tunlid A."/>
            <person name="Henrissat B."/>
            <person name="Grigoriev I.V."/>
            <person name="Hibbett D.S."/>
            <person name="Martin F."/>
        </authorList>
    </citation>
    <scope>NUCLEOTIDE SEQUENCE [LARGE SCALE GENOMIC DNA]</scope>
    <source>
        <strain evidence="5">Foug A</strain>
    </source>
</reference>
<feature type="signal peptide" evidence="3">
    <location>
        <begin position="1"/>
        <end position="24"/>
    </location>
</feature>
<evidence type="ECO:0000313" key="4">
    <source>
        <dbReference type="EMBL" id="KIM54361.1"/>
    </source>
</evidence>
<sequence>MSGRNLRSACWKLWHVAALPRVVAIPVSVTARAVQSGEFYILPIVLICTVLLLLLVILVVKRIYTKHRRIKTIHASSLAYRPSGMFQSSGSLSSLHSASTRGVKGSNALAWKGLVVGCLADPGWESHIKSGVDEQIRMQQRSSFIYSMRREPTDRGRPVNSNPLQTDDLCSQVTDTLLKFGLIDTIGNPQAVSSTRGPSEPRMVAYPDECPREPDRTLPRRRSFSVGDSINVPGIHRITGDVESVSADHPSIRLVNTPRRSESYRFLSDRPPGTTASFPLMAARDSLLLSKPYVDHDRKPLPPLPSLPEDPSFIFAGLGLEYYADLAATFAEGKLSPHQLSPSMVINDVSQSVKDKPKEKQISPDCVTVPRSFPKLNDLTTSRPSTSREVLVYATEQMNRRCQHKKLQFRDGRADASPLWSPLIPETCMEFIPPLSIITVEDKENDRSSSVSGVTGGVTTLRRSFRFSGTPSLWLSF</sequence>
<evidence type="ECO:0000256" key="1">
    <source>
        <dbReference type="SAM" id="MobiDB-lite"/>
    </source>
</evidence>
<dbReference type="AlphaFoldDB" id="A0A0C3DE34"/>
<dbReference type="OrthoDB" id="2753667at2759"/>
<dbReference type="Proteomes" id="UP000053989">
    <property type="component" value="Unassembled WGS sequence"/>
</dbReference>
<feature type="transmembrane region" description="Helical" evidence="2">
    <location>
        <begin position="40"/>
        <end position="60"/>
    </location>
</feature>
<evidence type="ECO:0000256" key="3">
    <source>
        <dbReference type="SAM" id="SignalP"/>
    </source>
</evidence>
<protein>
    <submittedName>
        <fullName evidence="4">Uncharacterized protein</fullName>
    </submittedName>
</protein>
<dbReference type="EMBL" id="KN822156">
    <property type="protein sequence ID" value="KIM54361.1"/>
    <property type="molecule type" value="Genomic_DNA"/>
</dbReference>
<keyword evidence="2" id="KW-1133">Transmembrane helix</keyword>
<evidence type="ECO:0000256" key="2">
    <source>
        <dbReference type="SAM" id="Phobius"/>
    </source>
</evidence>
<keyword evidence="3" id="KW-0732">Signal</keyword>
<feature type="chain" id="PRO_5002173643" evidence="3">
    <location>
        <begin position="25"/>
        <end position="477"/>
    </location>
</feature>
<evidence type="ECO:0000313" key="5">
    <source>
        <dbReference type="Proteomes" id="UP000053989"/>
    </source>
</evidence>
<keyword evidence="5" id="KW-1185">Reference proteome</keyword>
<gene>
    <name evidence="4" type="ORF">SCLCIDRAFT_382674</name>
</gene>
<accession>A0A0C3DE34</accession>
<dbReference type="HOGENOM" id="CLU_572609_0_0_1"/>
<reference evidence="4 5" key="1">
    <citation type="submission" date="2014-04" db="EMBL/GenBank/DDBJ databases">
        <authorList>
            <consortium name="DOE Joint Genome Institute"/>
            <person name="Kuo A."/>
            <person name="Kohler A."/>
            <person name="Nagy L.G."/>
            <person name="Floudas D."/>
            <person name="Copeland A."/>
            <person name="Barry K.W."/>
            <person name="Cichocki N."/>
            <person name="Veneault-Fourrey C."/>
            <person name="LaButti K."/>
            <person name="Lindquist E.A."/>
            <person name="Lipzen A."/>
            <person name="Lundell T."/>
            <person name="Morin E."/>
            <person name="Murat C."/>
            <person name="Sun H."/>
            <person name="Tunlid A."/>
            <person name="Henrissat B."/>
            <person name="Grigoriev I.V."/>
            <person name="Hibbett D.S."/>
            <person name="Martin F."/>
            <person name="Nordberg H.P."/>
            <person name="Cantor M.N."/>
            <person name="Hua S.X."/>
        </authorList>
    </citation>
    <scope>NUCLEOTIDE SEQUENCE [LARGE SCALE GENOMIC DNA]</scope>
    <source>
        <strain evidence="4 5">Foug A</strain>
    </source>
</reference>